<proteinExistence type="predicted"/>
<dbReference type="Proteomes" id="UP000012118">
    <property type="component" value="Unassembled WGS sequence"/>
</dbReference>
<comment type="caution">
    <text evidence="1">The sequence shown here is derived from an EMBL/GenBank/DDBJ whole genome shotgun (WGS) entry which is preliminary data.</text>
</comment>
<organism evidence="1 2">
    <name type="scientific">Leptospira weilii str. UI 13098</name>
    <dbReference type="NCBI Taxonomy" id="1088542"/>
    <lineage>
        <taxon>Bacteria</taxon>
        <taxon>Pseudomonadati</taxon>
        <taxon>Spirochaetota</taxon>
        <taxon>Spirochaetia</taxon>
        <taxon>Leptospirales</taxon>
        <taxon>Leptospiraceae</taxon>
        <taxon>Leptospira</taxon>
    </lineage>
</organism>
<evidence type="ECO:0000313" key="2">
    <source>
        <dbReference type="Proteomes" id="UP000012118"/>
    </source>
</evidence>
<gene>
    <name evidence="1" type="ORF">LEP1GSC108_3420</name>
</gene>
<dbReference type="EMBL" id="AHNU02000033">
    <property type="protein sequence ID" value="EMN91416.1"/>
    <property type="molecule type" value="Genomic_DNA"/>
</dbReference>
<protein>
    <submittedName>
        <fullName evidence="1">Nucleoside 2-deoxyribosyltransferase</fullName>
    </submittedName>
</protein>
<accession>M6Q720</accession>
<dbReference type="Gene3D" id="3.40.50.450">
    <property type="match status" value="1"/>
</dbReference>
<keyword evidence="2" id="KW-1185">Reference proteome</keyword>
<keyword evidence="1" id="KW-0808">Transferase</keyword>
<dbReference type="AlphaFoldDB" id="M6Q720"/>
<name>M6Q720_9LEPT</name>
<dbReference type="SUPFAM" id="SSF52309">
    <property type="entry name" value="N-(deoxy)ribosyltransferase-like"/>
    <property type="match status" value="1"/>
</dbReference>
<reference evidence="1 2" key="1">
    <citation type="submission" date="2013-01" db="EMBL/GenBank/DDBJ databases">
        <authorList>
            <person name="Harkins D.M."/>
            <person name="Durkin A.S."/>
            <person name="Brinkac L.M."/>
            <person name="Haft D.H."/>
            <person name="Selengut J.D."/>
            <person name="Sanka R."/>
            <person name="DePew J."/>
            <person name="Purushe J."/>
            <person name="Chanthongthip A."/>
            <person name="Lattana O."/>
            <person name="Phetsouvanh R."/>
            <person name="Newton P.N."/>
            <person name="Vinetz J.M."/>
            <person name="Sutton G.G."/>
            <person name="Nierman W.C."/>
            <person name="Fouts D.E."/>
        </authorList>
    </citation>
    <scope>NUCLEOTIDE SEQUENCE [LARGE SCALE GENOMIC DNA]</scope>
    <source>
        <strain evidence="1 2">UI 13098</strain>
    </source>
</reference>
<sequence>MLREIRLKGKNILICLDREKSSFIKYPKYECVIFEEILNHFPKNISEILQRSLLNLYRMNSGYGKPISELGECYDFFAKDESELVYILNVLKNKNLIDHGFKLGTGNHVYTGSGVLIEEKGWIEIEESEKPKNSKQVFVAMWFDPKMDAAFEEIQKACSEYDFIGFKISNKEHNKEISGEILYEIKRSHFLIADVTGQRNGVYFEAGYAMGLGIPVIWSCKVDEIEKVHFDTRQYNHIVWEDENELFEKLKNRIKGTIL</sequence>
<evidence type="ECO:0000313" key="1">
    <source>
        <dbReference type="EMBL" id="EMN91416.1"/>
    </source>
</evidence>
<dbReference type="GO" id="GO:0016740">
    <property type="term" value="F:transferase activity"/>
    <property type="evidence" value="ECO:0007669"/>
    <property type="project" value="UniProtKB-KW"/>
</dbReference>